<evidence type="ECO:0000256" key="7">
    <source>
        <dbReference type="ARBA" id="ARBA00047942"/>
    </source>
</evidence>
<dbReference type="GO" id="GO:0009307">
    <property type="term" value="P:DNA restriction-modification system"/>
    <property type="evidence" value="ECO:0007669"/>
    <property type="project" value="UniProtKB-KW"/>
</dbReference>
<evidence type="ECO:0000256" key="5">
    <source>
        <dbReference type="ARBA" id="ARBA00022747"/>
    </source>
</evidence>
<feature type="domain" description="TaqI-like C-terminal specificity" evidence="9">
    <location>
        <begin position="1076"/>
        <end position="1192"/>
    </location>
</feature>
<reference evidence="10 11" key="1">
    <citation type="submission" date="2016-03" db="EMBL/GenBank/DDBJ databases">
        <authorList>
            <person name="Ploux O."/>
        </authorList>
    </citation>
    <scope>NUCLEOTIDE SEQUENCE [LARGE SCALE GENOMIC DNA]</scope>
    <source>
        <strain evidence="10 11">R-45378</strain>
    </source>
</reference>
<evidence type="ECO:0000256" key="6">
    <source>
        <dbReference type="ARBA" id="ARBA00023125"/>
    </source>
</evidence>
<dbReference type="Pfam" id="PF12950">
    <property type="entry name" value="TaqI_C"/>
    <property type="match status" value="1"/>
</dbReference>
<dbReference type="Gene3D" id="3.40.50.150">
    <property type="entry name" value="Vaccinia Virus protein VP39"/>
    <property type="match status" value="1"/>
</dbReference>
<dbReference type="SUPFAM" id="SSF53335">
    <property type="entry name" value="S-adenosyl-L-methionine-dependent methyltransferases"/>
    <property type="match status" value="1"/>
</dbReference>
<dbReference type="PROSITE" id="PS00092">
    <property type="entry name" value="N6_MTASE"/>
    <property type="match status" value="1"/>
</dbReference>
<dbReference type="InterPro" id="IPR050953">
    <property type="entry name" value="N4_N6_ade-DNA_methylase"/>
</dbReference>
<proteinExistence type="predicted"/>
<evidence type="ECO:0000256" key="4">
    <source>
        <dbReference type="ARBA" id="ARBA00022691"/>
    </source>
</evidence>
<keyword evidence="6" id="KW-0238">DNA-binding</keyword>
<evidence type="ECO:0000256" key="3">
    <source>
        <dbReference type="ARBA" id="ARBA00022679"/>
    </source>
</evidence>
<dbReference type="OrthoDB" id="5749002at2"/>
<dbReference type="EC" id="2.1.1.72" evidence="1"/>
<dbReference type="GO" id="GO:0009007">
    <property type="term" value="F:site-specific DNA-methyltransferase (adenine-specific) activity"/>
    <property type="evidence" value="ECO:0007669"/>
    <property type="project" value="UniProtKB-EC"/>
</dbReference>
<name>A0A177NL66_9GAMM</name>
<evidence type="ECO:0000256" key="2">
    <source>
        <dbReference type="ARBA" id="ARBA00022603"/>
    </source>
</evidence>
<dbReference type="REBASE" id="164863">
    <property type="entry name" value="Mko45378ORF9730P"/>
</dbReference>
<comment type="catalytic activity">
    <reaction evidence="7">
        <text>a 2'-deoxyadenosine in DNA + S-adenosyl-L-methionine = an N(6)-methyl-2'-deoxyadenosine in DNA + S-adenosyl-L-homocysteine + H(+)</text>
        <dbReference type="Rhea" id="RHEA:15197"/>
        <dbReference type="Rhea" id="RHEA-COMP:12418"/>
        <dbReference type="Rhea" id="RHEA-COMP:12419"/>
        <dbReference type="ChEBI" id="CHEBI:15378"/>
        <dbReference type="ChEBI" id="CHEBI:57856"/>
        <dbReference type="ChEBI" id="CHEBI:59789"/>
        <dbReference type="ChEBI" id="CHEBI:90615"/>
        <dbReference type="ChEBI" id="CHEBI:90616"/>
        <dbReference type="EC" id="2.1.1.72"/>
    </reaction>
</comment>
<evidence type="ECO:0000259" key="8">
    <source>
        <dbReference type="Pfam" id="PF07669"/>
    </source>
</evidence>
<keyword evidence="4" id="KW-0949">S-adenosyl-L-methionine</keyword>
<dbReference type="PRINTS" id="PR00507">
    <property type="entry name" value="N12N6MTFRASE"/>
</dbReference>
<dbReference type="Proteomes" id="UP000077857">
    <property type="component" value="Unassembled WGS sequence"/>
</dbReference>
<dbReference type="GO" id="GO:0003677">
    <property type="term" value="F:DNA binding"/>
    <property type="evidence" value="ECO:0007669"/>
    <property type="project" value="UniProtKB-KW"/>
</dbReference>
<dbReference type="InterPro" id="IPR002052">
    <property type="entry name" value="DNA_methylase_N6_adenine_CS"/>
</dbReference>
<dbReference type="InterPro" id="IPR025931">
    <property type="entry name" value="TaqI_C"/>
</dbReference>
<evidence type="ECO:0000313" key="11">
    <source>
        <dbReference type="Proteomes" id="UP000077857"/>
    </source>
</evidence>
<evidence type="ECO:0000259" key="9">
    <source>
        <dbReference type="Pfam" id="PF12950"/>
    </source>
</evidence>
<accession>A0A177NL66</accession>
<dbReference type="Pfam" id="PF07669">
    <property type="entry name" value="Eco57I"/>
    <property type="match status" value="1"/>
</dbReference>
<evidence type="ECO:0000313" key="10">
    <source>
        <dbReference type="EMBL" id="OAI18314.1"/>
    </source>
</evidence>
<keyword evidence="2" id="KW-0489">Methyltransferase</keyword>
<evidence type="ECO:0000256" key="1">
    <source>
        <dbReference type="ARBA" id="ARBA00011900"/>
    </source>
</evidence>
<keyword evidence="5" id="KW-0680">Restriction system</keyword>
<protein>
    <recommendedName>
        <fullName evidence="1">site-specific DNA-methyltransferase (adenine-specific)</fullName>
        <ecNumber evidence="1">2.1.1.72</ecNumber>
    </recommendedName>
</protein>
<dbReference type="EMBL" id="LUUJ01000059">
    <property type="protein sequence ID" value="OAI18314.1"/>
    <property type="molecule type" value="Genomic_DNA"/>
</dbReference>
<feature type="domain" description="Type II methyltransferase M.TaqI-like" evidence="8">
    <location>
        <begin position="638"/>
        <end position="898"/>
    </location>
</feature>
<gene>
    <name evidence="10" type="ORF">A1507_09730</name>
</gene>
<keyword evidence="3" id="KW-0808">Transferase</keyword>
<dbReference type="PANTHER" id="PTHR33841:SF1">
    <property type="entry name" value="DNA METHYLTRANSFERASE A"/>
    <property type="match status" value="1"/>
</dbReference>
<sequence length="1312" mass="151089">MQHNKVELKENIHSRLQAFETDSLYRASIALLNTLGYFSDKTIEIPDSNPKAFFDLLEEFNPDVDISKEKALFDDWLKADILFQITDEELSRETSLFKDDSVNSGLLKSYLFFAIELKQRDYARGKLTAIARQLNRVFPMPVMVFIKHCDLLSIAVINRRVNKRDVEKDVLGKVTIIRDISVISPHRGHLDILGSFALPSLLAKTAIYNFDTLHAAWEEIFNVELLNKRFYRELANWYFWALPEVSFPDDMKPAGLSKEQEAGYYEKLRATGLIRLLTRLIFCWFLKEKGLIPESLFDQDTLSNILKSLDDDQSTYYQAILQNLFFATLNQRMNTRGEKFRVFAKDEGFQKNRNTYGVDNLYRYEGLFKNPEAALTEFEDIPFLNGGLFECLDRTDDNGKKIYVDGFSRNSKKTPIIPNRFFFGEGEVNIGAVTGETRRGMENVRGLIHILSAYKFTIVENTPIDQEIALDPELLGKVFENLLASYNEETKTTARKQTGSFYTPRPIVDYMVDESLKAHLATVLNREHSMTEEDARTGLDILFAYTEKQHPFAQNEVDTLIKVIDSCKVLDPACGSGAFPMGMLHKLVYILTKLDPDNARWKQTQLNKLESAPMREELERTFENNNDDYGRKLYLIENCLYGVDIQPIAIQLTKLRFFISLVCDQKTNKNKQQNHGVRPLPNLETKFVAADTLISLDNATHVGLVEYAQNDLFENVEIERIEKELQQVRHEYFAVQTRQKKLALQSKDKKLREQLAEELTRSTGANQVTSHNLAQWDPYDIRQAAEFFEPIWMFDRSIGDGFDLVIGNPPYLRIQGIRQNEPKKADFYKKHYAAATGSFDLYVIFIERGMQFLKKQGILNFINPDKWVNASFGKGIRAYVVENKNVHRLISFGAHQVFSACTYSSLLWMRNEPSESILYDKIEPPEDSIVSLSEDLSNISFSKIPYSQLSSNPWILTSGTNTAAMDKLLELHRVLDDCLKIFVGLQTSKDTVYFLKEADAQGDYFTAYSPELDERIQIEKGLVKPLLLGDQVHRYEKLKTRNIVVFPYNLPSEMGIKATLMSENQIVADYPKGWEYLKRCEEVLRGRERGRFDNNEWYQYGRKQGIDYGGVEKLLAPDISLGGNFSIDYSGDYYTTTTLYGYLRKEGVWESYEYWLALLNSSLLWFYLKNSGSVLANGYFRYKPAYLENFPVPSPDQWQEKAISKLSKLTLFANSCNTLEMGQRLTSFLESLIDACVFELYFEEHMAEKRLGVLQDVDRLLTSFDQDAPEVQQIDYLANFYQIVNAPNHPIRNRLLRLTADSPDLIAVIKGA</sequence>
<dbReference type="InterPro" id="IPR029063">
    <property type="entry name" value="SAM-dependent_MTases_sf"/>
</dbReference>
<organism evidence="10 11">
    <name type="scientific">Methylomonas koyamae</name>
    <dbReference type="NCBI Taxonomy" id="702114"/>
    <lineage>
        <taxon>Bacteria</taxon>
        <taxon>Pseudomonadati</taxon>
        <taxon>Pseudomonadota</taxon>
        <taxon>Gammaproteobacteria</taxon>
        <taxon>Methylococcales</taxon>
        <taxon>Methylococcaceae</taxon>
        <taxon>Methylomonas</taxon>
    </lineage>
</organism>
<dbReference type="PANTHER" id="PTHR33841">
    <property type="entry name" value="DNA METHYLTRANSFERASE YEEA-RELATED"/>
    <property type="match status" value="1"/>
</dbReference>
<comment type="caution">
    <text evidence="10">The sequence shown here is derived from an EMBL/GenBank/DDBJ whole genome shotgun (WGS) entry which is preliminary data.</text>
</comment>
<dbReference type="InterPro" id="IPR011639">
    <property type="entry name" value="MethylTrfase_TaqI-like_dom"/>
</dbReference>
<dbReference type="GO" id="GO:0032259">
    <property type="term" value="P:methylation"/>
    <property type="evidence" value="ECO:0007669"/>
    <property type="project" value="UniProtKB-KW"/>
</dbReference>